<dbReference type="GO" id="GO:0004222">
    <property type="term" value="F:metalloendopeptidase activity"/>
    <property type="evidence" value="ECO:0007669"/>
    <property type="project" value="TreeGrafter"/>
</dbReference>
<dbReference type="Pfam" id="PF01551">
    <property type="entry name" value="Peptidase_M23"/>
    <property type="match status" value="1"/>
</dbReference>
<gene>
    <name evidence="3" type="ORF">EJA03_13130</name>
</gene>
<dbReference type="PANTHER" id="PTHR21666:SF292">
    <property type="entry name" value="MUREIN DD-ENDOPEPTIDASE MEPM"/>
    <property type="match status" value="1"/>
</dbReference>
<dbReference type="CDD" id="cd12797">
    <property type="entry name" value="M23_peptidase"/>
    <property type="match status" value="1"/>
</dbReference>
<dbReference type="Gene3D" id="2.70.70.10">
    <property type="entry name" value="Glucose Permease (Domain IIA)"/>
    <property type="match status" value="1"/>
</dbReference>
<proteinExistence type="predicted"/>
<evidence type="ECO:0000313" key="3">
    <source>
        <dbReference type="EMBL" id="RSD30595.1"/>
    </source>
</evidence>
<dbReference type="AlphaFoldDB" id="A0A427U1U0"/>
<feature type="domain" description="M23ase beta-sheet core" evidence="2">
    <location>
        <begin position="194"/>
        <end position="287"/>
    </location>
</feature>
<dbReference type="SUPFAM" id="SSF51261">
    <property type="entry name" value="Duplicated hybrid motif"/>
    <property type="match status" value="1"/>
</dbReference>
<name>A0A427U1U0_9VIBR</name>
<organism evidence="3 4">
    <name type="scientific">Vibrio pectenicida</name>
    <dbReference type="NCBI Taxonomy" id="62763"/>
    <lineage>
        <taxon>Bacteria</taxon>
        <taxon>Pseudomonadati</taxon>
        <taxon>Pseudomonadota</taxon>
        <taxon>Gammaproteobacteria</taxon>
        <taxon>Vibrionales</taxon>
        <taxon>Vibrionaceae</taxon>
        <taxon>Vibrio</taxon>
    </lineage>
</organism>
<keyword evidence="1" id="KW-0472">Membrane</keyword>
<dbReference type="EMBL" id="RSFA01000060">
    <property type="protein sequence ID" value="RSD30595.1"/>
    <property type="molecule type" value="Genomic_DNA"/>
</dbReference>
<protein>
    <submittedName>
        <fullName evidence="3">Peptidase M23</fullName>
    </submittedName>
</protein>
<dbReference type="Proteomes" id="UP000269041">
    <property type="component" value="Unassembled WGS sequence"/>
</dbReference>
<comment type="caution">
    <text evidence="3">The sequence shown here is derived from an EMBL/GenBank/DDBJ whole genome shotgun (WGS) entry which is preliminary data.</text>
</comment>
<feature type="transmembrane region" description="Helical" evidence="1">
    <location>
        <begin position="15"/>
        <end position="36"/>
    </location>
</feature>
<keyword evidence="4" id="KW-1185">Reference proteome</keyword>
<keyword evidence="1" id="KW-1133">Transmembrane helix</keyword>
<dbReference type="InterPro" id="IPR050570">
    <property type="entry name" value="Cell_wall_metabolism_enzyme"/>
</dbReference>
<evidence type="ECO:0000259" key="2">
    <source>
        <dbReference type="Pfam" id="PF01551"/>
    </source>
</evidence>
<dbReference type="InterPro" id="IPR011055">
    <property type="entry name" value="Dup_hybrid_motif"/>
</dbReference>
<sequence length="323" mass="36003">MYSTSIQQKSYKDFLSLWHLAIIPLVLCAMIELIPFNSSKTDHVEQKKTELVPPIQTNITQGISIPINIVKPTVFNGSVGYSFYGSALASGASPDTIGYLTSLAAGKFDFIHSVSRSGQFVFKIDDKNQLEAFLYHDKMHMFYVYSDNKGVLFSSDGEHFYKDKLLLSPVSRQFRVSSQFNLSRMHPITHKVTPHMGTDYAVPVGTPVVSISSGRVVASHYHPLAGNYIVILHPDGLKTRYLHLSKRFVNRGDNVIQGQKVGASGNTGRTTGAHLHFELWKDGRPIDFEKKRTFAEKVAVEQISAQTADAKTALKRLARQIAE</sequence>
<keyword evidence="1" id="KW-0812">Transmembrane</keyword>
<dbReference type="RefSeq" id="WP_125322201.1">
    <property type="nucleotide sequence ID" value="NZ_AP024890.1"/>
</dbReference>
<evidence type="ECO:0000313" key="4">
    <source>
        <dbReference type="Proteomes" id="UP000269041"/>
    </source>
</evidence>
<accession>A0A427U1U0</accession>
<dbReference type="OrthoDB" id="9805070at2"/>
<evidence type="ECO:0000256" key="1">
    <source>
        <dbReference type="SAM" id="Phobius"/>
    </source>
</evidence>
<dbReference type="InterPro" id="IPR016047">
    <property type="entry name" value="M23ase_b-sheet_dom"/>
</dbReference>
<reference evidence="3 4" key="1">
    <citation type="submission" date="2018-12" db="EMBL/GenBank/DDBJ databases">
        <title>Genomic taxonomy of the Vibrionaceae family.</title>
        <authorList>
            <person name="Gomez-Gil B."/>
            <person name="Enciso-Ibarra K."/>
        </authorList>
    </citation>
    <scope>NUCLEOTIDE SEQUENCE [LARGE SCALE GENOMIC DNA]</scope>
    <source>
        <strain evidence="3 4">CAIM 594</strain>
    </source>
</reference>
<dbReference type="PANTHER" id="PTHR21666">
    <property type="entry name" value="PEPTIDASE-RELATED"/>
    <property type="match status" value="1"/>
</dbReference>